<evidence type="ECO:0000313" key="5">
    <source>
        <dbReference type="Proteomes" id="UP000663842"/>
    </source>
</evidence>
<dbReference type="GO" id="GO:0097539">
    <property type="term" value="C:ciliary transition fiber"/>
    <property type="evidence" value="ECO:0007669"/>
    <property type="project" value="TreeGrafter"/>
</dbReference>
<feature type="coiled-coil region" evidence="1">
    <location>
        <begin position="685"/>
        <end position="712"/>
    </location>
</feature>
<dbReference type="GO" id="GO:0045202">
    <property type="term" value="C:synapse"/>
    <property type="evidence" value="ECO:0007669"/>
    <property type="project" value="GOC"/>
</dbReference>
<keyword evidence="3" id="KW-0472">Membrane</keyword>
<gene>
    <name evidence="4" type="ORF">UXM345_LOCUS24120</name>
</gene>
<organism evidence="4 5">
    <name type="scientific">Rotaria magnacalcarata</name>
    <dbReference type="NCBI Taxonomy" id="392030"/>
    <lineage>
        <taxon>Eukaryota</taxon>
        <taxon>Metazoa</taxon>
        <taxon>Spiralia</taxon>
        <taxon>Gnathifera</taxon>
        <taxon>Rotifera</taxon>
        <taxon>Eurotatoria</taxon>
        <taxon>Bdelloidea</taxon>
        <taxon>Philodinida</taxon>
        <taxon>Philodinidae</taxon>
        <taxon>Rotaria</taxon>
    </lineage>
</organism>
<dbReference type="PANTHER" id="PTHR36170">
    <property type="entry name" value="CENTROSOMAL PROTEIN OF 89 KDA"/>
    <property type="match status" value="1"/>
</dbReference>
<comment type="caution">
    <text evidence="4">The sequence shown here is derived from an EMBL/GenBank/DDBJ whole genome shotgun (WGS) entry which is preliminary data.</text>
</comment>
<reference evidence="4" key="1">
    <citation type="submission" date="2021-02" db="EMBL/GenBank/DDBJ databases">
        <authorList>
            <person name="Nowell W R."/>
        </authorList>
    </citation>
    <scope>NUCLEOTIDE SEQUENCE</scope>
</reference>
<dbReference type="GO" id="GO:0005814">
    <property type="term" value="C:centriole"/>
    <property type="evidence" value="ECO:0007669"/>
    <property type="project" value="InterPro"/>
</dbReference>
<keyword evidence="1" id="KW-0175">Coiled coil</keyword>
<dbReference type="EMBL" id="CAJOBF010004322">
    <property type="protein sequence ID" value="CAF4133255.1"/>
    <property type="molecule type" value="Genomic_DNA"/>
</dbReference>
<sequence length="886" mass="101784">MSAKRGKKAKPRLYSHIGSAIIPVASIIGVPSARQYFPQQKTQAREEWGPIASTLLRASATTQMLIPSSSSKTSLNQEDDDDDDDDDYQPPSRRTAIGRMDASTSDEDGSDDAKYSRKQQDSLHASTVRSSISRAVSISDAEKRLFGHVVNDDAPISTETTTHHDPSSSHQLDRKQSVNAEQPHSTTTTTTTTTTTDNKNFKRASVTIVKQTVAPLVSNPTPSRVGPSAAKNNDQADGIADEAKSITTTTARSSLNDATSLPVSARSVSFKEPLVHELYDPPSSKSQQTTTVITNNNFSVLDKIVIPPPEEYQHNFNDLEKRNQLLTHENQQLRILNRNLQAQQEELLNRLQSSQKLSKRELSDLLERVGRDQTKELGNLNKTLQNRCDQLENELISVRERYAQDQGQSSGRQLKDENYQLKDHVLRLNACLSEYQAMYPSDALKNNMRKQQSKLKSLPSKGPSPIWLLNQKFLAPLFVCYDEKLHEREEFIRKLQAQLGELYDQVKAITNENISLHERIVRTSSQSSSPPVIQTSANTHDFEIIKRQAYLVLEENKVLQEQLNLQTNKATDVHKVQMQEVSDLTRRLMVIESEKTEADRLVQNMRIKNEELRNKYEQSIIDNDHRIHVEDHVREITEMKRITDELIKKHAGEMELLLRRVQGSNEKISSSPEEFVVLIITIQSIKESEAAKRIAQIQLNETRNSIERVKGEITATKKINRKLLLRVQTYEKKLELQQIKEQRTTAMLDKSNEDIEKYKLEQENHFTLAKTKEQEVNQTNLRMQEETKKITELENRLEIYKIKNKERMNEVQEQMKKQYENLKVRCSEHEQRIQQLMSLLNEKQVIIDDLNAERRNLEVDIETIWHTTNADNKRMREQLLEMHALN</sequence>
<feature type="region of interest" description="Disordered" evidence="2">
    <location>
        <begin position="213"/>
        <end position="238"/>
    </location>
</feature>
<keyword evidence="3" id="KW-1133">Transmembrane helix</keyword>
<accession>A0A819X9M8</accession>
<protein>
    <recommendedName>
        <fullName evidence="6">Centrosomal protein of 89 kDa</fullName>
    </recommendedName>
</protein>
<feature type="compositionally biased region" description="Basic and acidic residues" evidence="2">
    <location>
        <begin position="161"/>
        <end position="176"/>
    </location>
</feature>
<name>A0A819X9M8_9BILA</name>
<feature type="region of interest" description="Disordered" evidence="2">
    <location>
        <begin position="64"/>
        <end position="131"/>
    </location>
</feature>
<feature type="transmembrane region" description="Helical" evidence="3">
    <location>
        <begin position="12"/>
        <end position="33"/>
    </location>
</feature>
<dbReference type="Proteomes" id="UP000663842">
    <property type="component" value="Unassembled WGS sequence"/>
</dbReference>
<feature type="coiled-coil region" evidence="1">
    <location>
        <begin position="316"/>
        <end position="408"/>
    </location>
</feature>
<feature type="coiled-coil region" evidence="1">
    <location>
        <begin position="591"/>
        <end position="622"/>
    </location>
</feature>
<dbReference type="GO" id="GO:0007005">
    <property type="term" value="P:mitochondrion organization"/>
    <property type="evidence" value="ECO:0007669"/>
    <property type="project" value="InterPro"/>
</dbReference>
<dbReference type="GO" id="GO:0007268">
    <property type="term" value="P:chemical synaptic transmission"/>
    <property type="evidence" value="ECO:0007669"/>
    <property type="project" value="InterPro"/>
</dbReference>
<feature type="compositionally biased region" description="Acidic residues" evidence="2">
    <location>
        <begin position="77"/>
        <end position="88"/>
    </location>
</feature>
<dbReference type="AlphaFoldDB" id="A0A819X9M8"/>
<feature type="coiled-coil region" evidence="1">
    <location>
        <begin position="769"/>
        <end position="860"/>
    </location>
</feature>
<evidence type="ECO:0000256" key="2">
    <source>
        <dbReference type="SAM" id="MobiDB-lite"/>
    </source>
</evidence>
<proteinExistence type="predicted"/>
<evidence type="ECO:0000313" key="4">
    <source>
        <dbReference type="EMBL" id="CAF4133255.1"/>
    </source>
</evidence>
<feature type="compositionally biased region" description="Polar residues" evidence="2">
    <location>
        <begin position="64"/>
        <end position="76"/>
    </location>
</feature>
<evidence type="ECO:0000256" key="1">
    <source>
        <dbReference type="SAM" id="Coils"/>
    </source>
</evidence>
<feature type="compositionally biased region" description="Basic and acidic residues" evidence="2">
    <location>
        <begin position="111"/>
        <end position="121"/>
    </location>
</feature>
<keyword evidence="3" id="KW-0812">Transmembrane</keyword>
<dbReference type="InterPro" id="IPR033545">
    <property type="entry name" value="CEP89"/>
</dbReference>
<evidence type="ECO:0000256" key="3">
    <source>
        <dbReference type="SAM" id="Phobius"/>
    </source>
</evidence>
<feature type="region of interest" description="Disordered" evidence="2">
    <location>
        <begin position="155"/>
        <end position="198"/>
    </location>
</feature>
<feature type="compositionally biased region" description="Low complexity" evidence="2">
    <location>
        <begin position="186"/>
        <end position="196"/>
    </location>
</feature>
<evidence type="ECO:0008006" key="6">
    <source>
        <dbReference type="Google" id="ProtNLM"/>
    </source>
</evidence>
<dbReference type="PANTHER" id="PTHR36170:SF1">
    <property type="entry name" value="CENTROSOMAL PROTEIN OF 89 KDA"/>
    <property type="match status" value="1"/>
</dbReference>
<dbReference type="GO" id="GO:0060271">
    <property type="term" value="P:cilium assembly"/>
    <property type="evidence" value="ECO:0007669"/>
    <property type="project" value="InterPro"/>
</dbReference>